<protein>
    <submittedName>
        <fullName evidence="1">Uncharacterized protein</fullName>
    </submittedName>
</protein>
<dbReference type="AlphaFoldDB" id="A0A5B7IMF6"/>
<name>A0A5B7IMF6_PORTR</name>
<evidence type="ECO:0000313" key="1">
    <source>
        <dbReference type="EMBL" id="MPC83535.1"/>
    </source>
</evidence>
<gene>
    <name evidence="1" type="ORF">E2C01_078247</name>
</gene>
<organism evidence="1 2">
    <name type="scientific">Portunus trituberculatus</name>
    <name type="common">Swimming crab</name>
    <name type="synonym">Neptunus trituberculatus</name>
    <dbReference type="NCBI Taxonomy" id="210409"/>
    <lineage>
        <taxon>Eukaryota</taxon>
        <taxon>Metazoa</taxon>
        <taxon>Ecdysozoa</taxon>
        <taxon>Arthropoda</taxon>
        <taxon>Crustacea</taxon>
        <taxon>Multicrustacea</taxon>
        <taxon>Malacostraca</taxon>
        <taxon>Eumalacostraca</taxon>
        <taxon>Eucarida</taxon>
        <taxon>Decapoda</taxon>
        <taxon>Pleocyemata</taxon>
        <taxon>Brachyura</taxon>
        <taxon>Eubrachyura</taxon>
        <taxon>Portunoidea</taxon>
        <taxon>Portunidae</taxon>
        <taxon>Portuninae</taxon>
        <taxon>Portunus</taxon>
    </lineage>
</organism>
<dbReference type="EMBL" id="VSRR010062767">
    <property type="protein sequence ID" value="MPC83535.1"/>
    <property type="molecule type" value="Genomic_DNA"/>
</dbReference>
<dbReference type="Proteomes" id="UP000324222">
    <property type="component" value="Unassembled WGS sequence"/>
</dbReference>
<accession>A0A5B7IMF6</accession>
<keyword evidence="2" id="KW-1185">Reference proteome</keyword>
<sequence>MAYKVNTNTRNKPQITRFTRMETGLIDKSSMTPVNLDDVTDDSRATDTRIFVLLQHTLTSQPALFIKLDKSQEPRG</sequence>
<comment type="caution">
    <text evidence="1">The sequence shown here is derived from an EMBL/GenBank/DDBJ whole genome shotgun (WGS) entry which is preliminary data.</text>
</comment>
<proteinExistence type="predicted"/>
<evidence type="ECO:0000313" key="2">
    <source>
        <dbReference type="Proteomes" id="UP000324222"/>
    </source>
</evidence>
<reference evidence="1 2" key="1">
    <citation type="submission" date="2019-05" db="EMBL/GenBank/DDBJ databases">
        <title>Another draft genome of Portunus trituberculatus and its Hox gene families provides insights of decapod evolution.</title>
        <authorList>
            <person name="Jeong J.-H."/>
            <person name="Song I."/>
            <person name="Kim S."/>
            <person name="Choi T."/>
            <person name="Kim D."/>
            <person name="Ryu S."/>
            <person name="Kim W."/>
        </authorList>
    </citation>
    <scope>NUCLEOTIDE SEQUENCE [LARGE SCALE GENOMIC DNA]</scope>
    <source>
        <tissue evidence="1">Muscle</tissue>
    </source>
</reference>